<protein>
    <submittedName>
        <fullName evidence="1">Uncharacterized protein</fullName>
    </submittedName>
</protein>
<organism evidence="1">
    <name type="scientific">Ochrobactrum phage ORM_20</name>
    <dbReference type="NCBI Taxonomy" id="2985243"/>
    <lineage>
        <taxon>Viruses</taxon>
    </lineage>
</organism>
<evidence type="ECO:0000313" key="1">
    <source>
        <dbReference type="EMBL" id="CAI3971251.1"/>
    </source>
</evidence>
<dbReference type="EMBL" id="OX359470">
    <property type="protein sequence ID" value="CAI3971251.1"/>
    <property type="molecule type" value="Genomic_DNA"/>
</dbReference>
<proteinExistence type="predicted"/>
<name>A0A9N6WS84_9VIRU</name>
<gene>
    <name evidence="1" type="ORF">ORM20_00202</name>
</gene>
<reference evidence="1" key="1">
    <citation type="submission" date="2022-10" db="EMBL/GenBank/DDBJ databases">
        <authorList>
            <person name="Meaden S."/>
        </authorList>
    </citation>
    <scope>NUCLEOTIDE SEQUENCE</scope>
</reference>
<accession>A0A9N6WS84</accession>
<sequence length="121" mass="13672">MKMIQKEVDSSWASGRKIFEYKIPHVGSEKLIMDLVDAASIKVKVELISERHTSLLGHLPSYENDGSNIHGCFWEQSRFRLDQGRSEHRMVVIDRATAQIRAEVIGITSINPLAPCVILIN</sequence>